<reference evidence="5 6" key="1">
    <citation type="submission" date="2021-07" db="EMBL/GenBank/DDBJ databases">
        <title>The Aristolochia fimbriata genome: insights into angiosperm evolution, floral development and chemical biosynthesis.</title>
        <authorList>
            <person name="Jiao Y."/>
        </authorList>
    </citation>
    <scope>NUCLEOTIDE SEQUENCE [LARGE SCALE GENOMIC DNA]</scope>
    <source>
        <strain evidence="5">IBCAS-2021</strain>
        <tissue evidence="5">Leaf</tissue>
    </source>
</reference>
<feature type="signal peptide" evidence="4">
    <location>
        <begin position="1"/>
        <end position="22"/>
    </location>
</feature>
<comment type="caution">
    <text evidence="5">The sequence shown here is derived from an EMBL/GenBank/DDBJ whole genome shotgun (WGS) entry which is preliminary data.</text>
</comment>
<evidence type="ECO:0000256" key="3">
    <source>
        <dbReference type="ARBA" id="ARBA00022525"/>
    </source>
</evidence>
<dbReference type="AlphaFoldDB" id="A0AAV7E1F3"/>
<comment type="subunit">
    <text evidence="2 4">Homodimer.</text>
</comment>
<dbReference type="PANTHER" id="PTHR21495">
    <property type="entry name" value="NUCLEOPORIN-RELATED"/>
    <property type="match status" value="1"/>
</dbReference>
<dbReference type="Gene3D" id="2.40.480.10">
    <property type="entry name" value="Allene oxide cyclase-like"/>
    <property type="match status" value="2"/>
</dbReference>
<comment type="function">
    <text evidence="4">Dirigent proteins impart stereoselectivity on the phenoxy radical-coupling reaction, yielding optically active lignans from two molecules of coniferyl alcohol in the biosynthesis of lignans, flavonolignans, and alkaloids and thus plays a central role in plant secondary metabolism.</text>
</comment>
<dbReference type="InterPro" id="IPR004265">
    <property type="entry name" value="Dirigent"/>
</dbReference>
<keyword evidence="4" id="KW-0732">Signal</keyword>
<comment type="similarity">
    <text evidence="1 4">Belongs to the plant dirigent protein family.</text>
</comment>
<keyword evidence="6" id="KW-1185">Reference proteome</keyword>
<feature type="chain" id="PRO_5043103735" description="Dirigent protein" evidence="4">
    <location>
        <begin position="23"/>
        <end position="329"/>
    </location>
</feature>
<evidence type="ECO:0000313" key="6">
    <source>
        <dbReference type="Proteomes" id="UP000825729"/>
    </source>
</evidence>
<protein>
    <recommendedName>
        <fullName evidence="4">Dirigent protein</fullName>
    </recommendedName>
</protein>
<dbReference type="Proteomes" id="UP000825729">
    <property type="component" value="Unassembled WGS sequence"/>
</dbReference>
<evidence type="ECO:0000256" key="4">
    <source>
        <dbReference type="RuleBase" id="RU363099"/>
    </source>
</evidence>
<keyword evidence="3 4" id="KW-0964">Secreted</keyword>
<evidence type="ECO:0000313" key="5">
    <source>
        <dbReference type="EMBL" id="KAG9442598.1"/>
    </source>
</evidence>
<organism evidence="5 6">
    <name type="scientific">Aristolochia fimbriata</name>
    <name type="common">White veined hardy Dutchman's pipe vine</name>
    <dbReference type="NCBI Taxonomy" id="158543"/>
    <lineage>
        <taxon>Eukaryota</taxon>
        <taxon>Viridiplantae</taxon>
        <taxon>Streptophyta</taxon>
        <taxon>Embryophyta</taxon>
        <taxon>Tracheophyta</taxon>
        <taxon>Spermatophyta</taxon>
        <taxon>Magnoliopsida</taxon>
        <taxon>Magnoliidae</taxon>
        <taxon>Piperales</taxon>
        <taxon>Aristolochiaceae</taxon>
        <taxon>Aristolochia</taxon>
    </lineage>
</organism>
<dbReference type="GO" id="GO:0009699">
    <property type="term" value="P:phenylpropanoid biosynthetic process"/>
    <property type="evidence" value="ECO:0007669"/>
    <property type="project" value="UniProtKB-ARBA"/>
</dbReference>
<keyword evidence="4" id="KW-0052">Apoplast</keyword>
<sequence length="329" mass="35245">MAAMRQHFCLVWLILCFSPAFSHPLGKEKVAHLHFFLNDILSGDDPTAVLVARPDKSVGAAATPFGSVYATDDPLTDAPGGNVIGNARGLWVSTGKQDLSLVLIMDFGFTSGPYNGSSISVFSRNEVPQPTRELAVVGGRGKFRLARGFAEVKTYSLNTTNGDAILEYNEFEAASFRPGKEKLTRLHFYFHDVVSGNTPTSVTVAQAAATNSSLTQFGVVRMADDPLTEGPDPNSTLVGRAQGLYGSADQENVGLLMAINFAFSAGKYNGSTLTVLGRNPAMDDVREMPVVGGTVVFRFARGYAVLNTYSLDLSTGDAVVEYNVTVSHR</sequence>
<dbReference type="EMBL" id="JAINDJ010000007">
    <property type="protein sequence ID" value="KAG9442598.1"/>
    <property type="molecule type" value="Genomic_DNA"/>
</dbReference>
<proteinExistence type="inferred from homology"/>
<gene>
    <name evidence="5" type="ORF">H6P81_018452</name>
</gene>
<evidence type="ECO:0000256" key="2">
    <source>
        <dbReference type="ARBA" id="ARBA00011738"/>
    </source>
</evidence>
<dbReference type="GO" id="GO:0048046">
    <property type="term" value="C:apoplast"/>
    <property type="evidence" value="ECO:0007669"/>
    <property type="project" value="UniProtKB-SubCell"/>
</dbReference>
<accession>A0AAV7E1F3</accession>
<comment type="subcellular location">
    <subcellularLocation>
        <location evidence="4">Secreted</location>
        <location evidence="4">Extracellular space</location>
        <location evidence="4">Apoplast</location>
    </subcellularLocation>
</comment>
<name>A0AAV7E1F3_ARIFI</name>
<dbReference type="Pfam" id="PF03018">
    <property type="entry name" value="Dirigent"/>
    <property type="match status" value="2"/>
</dbReference>
<dbReference type="InterPro" id="IPR044859">
    <property type="entry name" value="Allene_oxi_cyc_Dirigent"/>
</dbReference>
<evidence type="ECO:0000256" key="1">
    <source>
        <dbReference type="ARBA" id="ARBA00010746"/>
    </source>
</evidence>